<protein>
    <submittedName>
        <fullName evidence="1">Uncharacterized protein</fullName>
    </submittedName>
</protein>
<dbReference type="OrthoDB" id="8963520at2759"/>
<comment type="caution">
    <text evidence="1">The sequence shown here is derived from an EMBL/GenBank/DDBJ whole genome shotgun (WGS) entry which is preliminary data.</text>
</comment>
<accession>A0A4C1YDJ0</accession>
<organism evidence="1 2">
    <name type="scientific">Eumeta variegata</name>
    <name type="common">Bagworm moth</name>
    <name type="synonym">Eumeta japonica</name>
    <dbReference type="NCBI Taxonomy" id="151549"/>
    <lineage>
        <taxon>Eukaryota</taxon>
        <taxon>Metazoa</taxon>
        <taxon>Ecdysozoa</taxon>
        <taxon>Arthropoda</taxon>
        <taxon>Hexapoda</taxon>
        <taxon>Insecta</taxon>
        <taxon>Pterygota</taxon>
        <taxon>Neoptera</taxon>
        <taxon>Endopterygota</taxon>
        <taxon>Lepidoptera</taxon>
        <taxon>Glossata</taxon>
        <taxon>Ditrysia</taxon>
        <taxon>Tineoidea</taxon>
        <taxon>Psychidae</taxon>
        <taxon>Oiketicinae</taxon>
        <taxon>Eumeta</taxon>
    </lineage>
</organism>
<keyword evidence="2" id="KW-1185">Reference proteome</keyword>
<gene>
    <name evidence="1" type="ORF">EVAR_43445_1</name>
</gene>
<dbReference type="Proteomes" id="UP000299102">
    <property type="component" value="Unassembled WGS sequence"/>
</dbReference>
<proteinExistence type="predicted"/>
<dbReference type="EMBL" id="BGZK01001154">
    <property type="protein sequence ID" value="GBP72709.1"/>
    <property type="molecule type" value="Genomic_DNA"/>
</dbReference>
<reference evidence="1 2" key="1">
    <citation type="journal article" date="2019" name="Commun. Biol.">
        <title>The bagworm genome reveals a unique fibroin gene that provides high tensile strength.</title>
        <authorList>
            <person name="Kono N."/>
            <person name="Nakamura H."/>
            <person name="Ohtoshi R."/>
            <person name="Tomita M."/>
            <person name="Numata K."/>
            <person name="Arakawa K."/>
        </authorList>
    </citation>
    <scope>NUCLEOTIDE SEQUENCE [LARGE SCALE GENOMIC DNA]</scope>
</reference>
<name>A0A4C1YDJ0_EUMVA</name>
<sequence>MYVLRHDDDAFRMYRAQIGIFEETDKARLAAFLEGHHGGALESQFDALLIATDLAKGDRSRPVAVTFLHVAGHRRAFVGGLRRELFTRRRPAGGFASYLLRTGHNCRLTIKTSTVPQLYITQMMIVNTDS</sequence>
<dbReference type="AlphaFoldDB" id="A0A4C1YDJ0"/>
<evidence type="ECO:0000313" key="2">
    <source>
        <dbReference type="Proteomes" id="UP000299102"/>
    </source>
</evidence>
<evidence type="ECO:0000313" key="1">
    <source>
        <dbReference type="EMBL" id="GBP72709.1"/>
    </source>
</evidence>